<keyword evidence="3" id="KW-1185">Reference proteome</keyword>
<dbReference type="AlphaFoldDB" id="A0AAD1XD20"/>
<comment type="caution">
    <text evidence="2">The sequence shown here is derived from an EMBL/GenBank/DDBJ whole genome shotgun (WGS) entry which is preliminary data.</text>
</comment>
<evidence type="ECO:0000313" key="2">
    <source>
        <dbReference type="EMBL" id="CAI2369895.1"/>
    </source>
</evidence>
<name>A0AAD1XD20_EUPCR</name>
<dbReference type="EMBL" id="CAMPGE010011050">
    <property type="protein sequence ID" value="CAI2369895.1"/>
    <property type="molecule type" value="Genomic_DNA"/>
</dbReference>
<reference evidence="2" key="1">
    <citation type="submission" date="2023-07" db="EMBL/GenBank/DDBJ databases">
        <authorList>
            <consortium name="AG Swart"/>
            <person name="Singh M."/>
            <person name="Singh A."/>
            <person name="Seah K."/>
            <person name="Emmerich C."/>
        </authorList>
    </citation>
    <scope>NUCLEOTIDE SEQUENCE</scope>
    <source>
        <strain evidence="2">DP1</strain>
    </source>
</reference>
<organism evidence="2 3">
    <name type="scientific">Euplotes crassus</name>
    <dbReference type="NCBI Taxonomy" id="5936"/>
    <lineage>
        <taxon>Eukaryota</taxon>
        <taxon>Sar</taxon>
        <taxon>Alveolata</taxon>
        <taxon>Ciliophora</taxon>
        <taxon>Intramacronucleata</taxon>
        <taxon>Spirotrichea</taxon>
        <taxon>Hypotrichia</taxon>
        <taxon>Euplotida</taxon>
        <taxon>Euplotidae</taxon>
        <taxon>Moneuplotes</taxon>
    </lineage>
</organism>
<proteinExistence type="predicted"/>
<accession>A0AAD1XD20</accession>
<evidence type="ECO:0000256" key="1">
    <source>
        <dbReference type="SAM" id="MobiDB-lite"/>
    </source>
</evidence>
<evidence type="ECO:0000313" key="3">
    <source>
        <dbReference type="Proteomes" id="UP001295684"/>
    </source>
</evidence>
<protein>
    <submittedName>
        <fullName evidence="2">Uncharacterized protein</fullName>
    </submittedName>
</protein>
<gene>
    <name evidence="2" type="ORF">ECRASSUSDP1_LOCUS11199</name>
</gene>
<sequence length="419" mass="48713">MIKPSTSHKKLRIARGYQAKARRIHSSMSQRGMRIRNTKNIQNKDPSKNSLLKQNQPKSEEIEVQESIPQQKTFQEAPAPAIGEKPVVRRHLHTSSSPRINVATMDPNLIDTRKLLMDKNMNFMVKNTKDFLEQEEIDIHGLSNLADHKLVRFKYPKELGSNYLKDFKALFGKKLVPRTRFADLGDCLNLNIEKRRHLNVNKMVCNTTNKDTFKDFEVQCHKGLTQRSQSQGNIPERMIVTVEKHERNPNDSKEFQETLNFASPFIASSYQKTFQNFGGGKMYHAKHPKNPIYNLPFKGDSIYRESFRRKMSRKLSEDKTSGANNKLPTSLDPKEIKLKVCKDHIKQNFNMLKMTDRNVQYYPSEALKSGIYTSRSMKPKEDPVHNSQLLSNFQTIYGNEFIQKPIVKRKKVKTKPKFW</sequence>
<dbReference type="Proteomes" id="UP001295684">
    <property type="component" value="Unassembled WGS sequence"/>
</dbReference>
<feature type="region of interest" description="Disordered" evidence="1">
    <location>
        <begin position="38"/>
        <end position="57"/>
    </location>
</feature>